<feature type="compositionally biased region" description="Basic residues" evidence="12">
    <location>
        <begin position="60"/>
        <end position="75"/>
    </location>
</feature>
<dbReference type="PANTHER" id="PTHR12320">
    <property type="entry name" value="PROTEIN PHOSPHATASE 2C"/>
    <property type="match status" value="1"/>
</dbReference>
<keyword evidence="8 11" id="KW-0464">Manganese</keyword>
<proteinExistence type="inferred from homology"/>
<evidence type="ECO:0000256" key="10">
    <source>
        <dbReference type="ARBA" id="ARBA00048336"/>
    </source>
</evidence>
<dbReference type="OMA" id="EAARCTY"/>
<protein>
    <recommendedName>
        <fullName evidence="11">Protein phosphatase</fullName>
        <ecNumber evidence="11">3.1.3.16</ecNumber>
    </recommendedName>
</protein>
<sequence length="372" mass="41809">MDLDLDLDDPRDRSPLQQMLDLALMAAYAGGQVLRTLWRLMGAEALGSSTEAEMEECRPSRRHPQRKSQKEHHYNHQGGEGDYLRYDEILLAKMRNNNDKKHQYPRLVTVVCGFPKNFAMYPRYVRGKFGEDAWFHSSSPQADTLGVADGVGGWRSYGIDPGEFSDFLMRSCHRLATNRNYDARRLDWLLSRAYLDLLEQKCPVLGSSTVCLLSLNRENSTVYTANIGDSGFLAVRSGRILCRSLEQQHQFNTPYQLSSPPPNLGGQFLIDSPDSADFQEFKTRPGDVLLLATDGVYDNLPLELILEVLSEMAGVEDQMVLQMTANSLALMARTLSTNPLYDSPFSRKARKMNVESSGGKRDDITVLLASVI</sequence>
<dbReference type="InterPro" id="IPR001932">
    <property type="entry name" value="PPM-type_phosphatase-like_dom"/>
</dbReference>
<evidence type="ECO:0000259" key="13">
    <source>
        <dbReference type="PROSITE" id="PS51746"/>
    </source>
</evidence>
<evidence type="ECO:0000256" key="4">
    <source>
        <dbReference type="ARBA" id="ARBA00022723"/>
    </source>
</evidence>
<dbReference type="InterPro" id="IPR036457">
    <property type="entry name" value="PPM-type-like_dom_sf"/>
</dbReference>
<evidence type="ECO:0000256" key="9">
    <source>
        <dbReference type="ARBA" id="ARBA00047761"/>
    </source>
</evidence>
<comment type="similarity">
    <text evidence="3 11">Belongs to the PP2C family.</text>
</comment>
<dbReference type="SMART" id="SM00332">
    <property type="entry name" value="PP2Cc"/>
    <property type="match status" value="1"/>
</dbReference>
<evidence type="ECO:0000313" key="15">
    <source>
        <dbReference type="RefSeq" id="XP_017022636.1"/>
    </source>
</evidence>
<evidence type="ECO:0000256" key="8">
    <source>
        <dbReference type="ARBA" id="ARBA00023211"/>
    </source>
</evidence>
<evidence type="ECO:0000256" key="7">
    <source>
        <dbReference type="ARBA" id="ARBA00022912"/>
    </source>
</evidence>
<keyword evidence="5 11" id="KW-0378">Hydrolase</keyword>
<dbReference type="EC" id="3.1.3.16" evidence="11"/>
<keyword evidence="4 11" id="KW-0479">Metal-binding</keyword>
<evidence type="ECO:0000256" key="5">
    <source>
        <dbReference type="ARBA" id="ARBA00022801"/>
    </source>
</evidence>
<accession>A0A6P4IIP3</accession>
<keyword evidence="6 11" id="KW-0460">Magnesium</keyword>
<dbReference type="PANTHER" id="PTHR12320:SF1">
    <property type="entry name" value="PROTEIN PHOSPHATASE PTC7 HOMOLOG"/>
    <property type="match status" value="1"/>
</dbReference>
<dbReference type="Proteomes" id="UP001652661">
    <property type="component" value="Chromosome X"/>
</dbReference>
<gene>
    <name evidence="15" type="primary">LOC108074917</name>
</gene>
<organism evidence="14 15">
    <name type="scientific">Drosophila kikkawai</name>
    <name type="common">Fruit fly</name>
    <dbReference type="NCBI Taxonomy" id="30033"/>
    <lineage>
        <taxon>Eukaryota</taxon>
        <taxon>Metazoa</taxon>
        <taxon>Ecdysozoa</taxon>
        <taxon>Arthropoda</taxon>
        <taxon>Hexapoda</taxon>
        <taxon>Insecta</taxon>
        <taxon>Pterygota</taxon>
        <taxon>Neoptera</taxon>
        <taxon>Endopterygota</taxon>
        <taxon>Diptera</taxon>
        <taxon>Brachycera</taxon>
        <taxon>Muscomorpha</taxon>
        <taxon>Ephydroidea</taxon>
        <taxon>Drosophilidae</taxon>
        <taxon>Drosophila</taxon>
        <taxon>Sophophora</taxon>
    </lineage>
</organism>
<dbReference type="GeneID" id="108074917"/>
<dbReference type="OrthoDB" id="60843at2759"/>
<dbReference type="PROSITE" id="PS51746">
    <property type="entry name" value="PPM_2"/>
    <property type="match status" value="1"/>
</dbReference>
<keyword evidence="7 11" id="KW-0904">Protein phosphatase</keyword>
<reference evidence="15" key="1">
    <citation type="submission" date="2025-08" db="UniProtKB">
        <authorList>
            <consortium name="RefSeq"/>
        </authorList>
    </citation>
    <scope>IDENTIFICATION</scope>
    <source>
        <strain evidence="15">14028-0561.14</strain>
        <tissue evidence="15">Whole fly</tissue>
    </source>
</reference>
<comment type="catalytic activity">
    <reaction evidence="10 11">
        <text>O-phospho-L-threonyl-[protein] + H2O = L-threonyl-[protein] + phosphate</text>
        <dbReference type="Rhea" id="RHEA:47004"/>
        <dbReference type="Rhea" id="RHEA-COMP:11060"/>
        <dbReference type="Rhea" id="RHEA-COMP:11605"/>
        <dbReference type="ChEBI" id="CHEBI:15377"/>
        <dbReference type="ChEBI" id="CHEBI:30013"/>
        <dbReference type="ChEBI" id="CHEBI:43474"/>
        <dbReference type="ChEBI" id="CHEBI:61977"/>
        <dbReference type="EC" id="3.1.3.16"/>
    </reaction>
</comment>
<dbReference type="GO" id="GO:0004722">
    <property type="term" value="F:protein serine/threonine phosphatase activity"/>
    <property type="evidence" value="ECO:0007669"/>
    <property type="project" value="UniProtKB-EC"/>
</dbReference>
<feature type="region of interest" description="Disordered" evidence="12">
    <location>
        <begin position="49"/>
        <end position="77"/>
    </location>
</feature>
<evidence type="ECO:0000256" key="3">
    <source>
        <dbReference type="ARBA" id="ARBA00006702"/>
    </source>
</evidence>
<name>A0A6P4IIP3_DROKI</name>
<evidence type="ECO:0000256" key="1">
    <source>
        <dbReference type="ARBA" id="ARBA00001936"/>
    </source>
</evidence>
<dbReference type="FunFam" id="3.60.40.10:FF:000009">
    <property type="entry name" value="Blast:Protein phosphatase PTC7 homolog"/>
    <property type="match status" value="1"/>
</dbReference>
<dbReference type="GO" id="GO:0005739">
    <property type="term" value="C:mitochondrion"/>
    <property type="evidence" value="ECO:0007669"/>
    <property type="project" value="TreeGrafter"/>
</dbReference>
<feature type="domain" description="PPM-type phosphatase" evidence="13">
    <location>
        <begin position="111"/>
        <end position="371"/>
    </location>
</feature>
<dbReference type="InterPro" id="IPR039123">
    <property type="entry name" value="PPTC7"/>
</dbReference>
<evidence type="ECO:0000256" key="12">
    <source>
        <dbReference type="SAM" id="MobiDB-lite"/>
    </source>
</evidence>
<dbReference type="RefSeq" id="XP_017022636.1">
    <property type="nucleotide sequence ID" value="XM_017167147.3"/>
</dbReference>
<keyword evidence="14" id="KW-1185">Reference proteome</keyword>
<dbReference type="Gene3D" id="3.60.40.10">
    <property type="entry name" value="PPM-type phosphatase domain"/>
    <property type="match status" value="1"/>
</dbReference>
<dbReference type="SMART" id="SM00331">
    <property type="entry name" value="PP2C_SIG"/>
    <property type="match status" value="1"/>
</dbReference>
<evidence type="ECO:0000313" key="14">
    <source>
        <dbReference type="Proteomes" id="UP001652661"/>
    </source>
</evidence>
<evidence type="ECO:0000256" key="11">
    <source>
        <dbReference type="RuleBase" id="RU366020"/>
    </source>
</evidence>
<dbReference type="GO" id="GO:0046872">
    <property type="term" value="F:metal ion binding"/>
    <property type="evidence" value="ECO:0007669"/>
    <property type="project" value="UniProtKB-UniRule"/>
</dbReference>
<dbReference type="AlphaFoldDB" id="A0A6P4IIP3"/>
<comment type="cofactor">
    <cofactor evidence="2 11">
        <name>Mg(2+)</name>
        <dbReference type="ChEBI" id="CHEBI:18420"/>
    </cofactor>
</comment>
<comment type="catalytic activity">
    <reaction evidence="9 11">
        <text>O-phospho-L-seryl-[protein] + H2O = L-seryl-[protein] + phosphate</text>
        <dbReference type="Rhea" id="RHEA:20629"/>
        <dbReference type="Rhea" id="RHEA-COMP:9863"/>
        <dbReference type="Rhea" id="RHEA-COMP:11604"/>
        <dbReference type="ChEBI" id="CHEBI:15377"/>
        <dbReference type="ChEBI" id="CHEBI:29999"/>
        <dbReference type="ChEBI" id="CHEBI:43474"/>
        <dbReference type="ChEBI" id="CHEBI:83421"/>
        <dbReference type="EC" id="3.1.3.16"/>
    </reaction>
</comment>
<dbReference type="SUPFAM" id="SSF81606">
    <property type="entry name" value="PP2C-like"/>
    <property type="match status" value="1"/>
</dbReference>
<evidence type="ECO:0000256" key="2">
    <source>
        <dbReference type="ARBA" id="ARBA00001946"/>
    </source>
</evidence>
<dbReference type="Pfam" id="PF13672">
    <property type="entry name" value="PP2C_2"/>
    <property type="match status" value="1"/>
</dbReference>
<evidence type="ECO:0000256" key="6">
    <source>
        <dbReference type="ARBA" id="ARBA00022842"/>
    </source>
</evidence>
<comment type="cofactor">
    <cofactor evidence="1 11">
        <name>Mn(2+)</name>
        <dbReference type="ChEBI" id="CHEBI:29035"/>
    </cofactor>
</comment>